<gene>
    <name evidence="2" type="ORF">LIER_40779</name>
</gene>
<dbReference type="CDD" id="cd09279">
    <property type="entry name" value="RNase_HI_like"/>
    <property type="match status" value="1"/>
</dbReference>
<protein>
    <recommendedName>
        <fullName evidence="1">RNase H type-1 domain-containing protein</fullName>
    </recommendedName>
</protein>
<dbReference type="InterPro" id="IPR036397">
    <property type="entry name" value="RNaseH_sf"/>
</dbReference>
<evidence type="ECO:0000259" key="1">
    <source>
        <dbReference type="PROSITE" id="PS50879"/>
    </source>
</evidence>
<dbReference type="Proteomes" id="UP001454036">
    <property type="component" value="Unassembled WGS sequence"/>
</dbReference>
<dbReference type="Pfam" id="PF13456">
    <property type="entry name" value="RVT_3"/>
    <property type="match status" value="1"/>
</dbReference>
<dbReference type="PANTHER" id="PTHR48475">
    <property type="entry name" value="RIBONUCLEASE H"/>
    <property type="match status" value="1"/>
</dbReference>
<organism evidence="2 3">
    <name type="scientific">Lithospermum erythrorhizon</name>
    <name type="common">Purple gromwell</name>
    <name type="synonym">Lithospermum officinale var. erythrorhizon</name>
    <dbReference type="NCBI Taxonomy" id="34254"/>
    <lineage>
        <taxon>Eukaryota</taxon>
        <taxon>Viridiplantae</taxon>
        <taxon>Streptophyta</taxon>
        <taxon>Embryophyta</taxon>
        <taxon>Tracheophyta</taxon>
        <taxon>Spermatophyta</taxon>
        <taxon>Magnoliopsida</taxon>
        <taxon>eudicotyledons</taxon>
        <taxon>Gunneridae</taxon>
        <taxon>Pentapetalae</taxon>
        <taxon>asterids</taxon>
        <taxon>lamiids</taxon>
        <taxon>Boraginales</taxon>
        <taxon>Boraginaceae</taxon>
        <taxon>Boraginoideae</taxon>
        <taxon>Lithospermeae</taxon>
        <taxon>Lithospermum</taxon>
    </lineage>
</organism>
<comment type="caution">
    <text evidence="2">The sequence shown here is derived from an EMBL/GenBank/DDBJ whole genome shotgun (WGS) entry which is preliminary data.</text>
</comment>
<dbReference type="GO" id="GO:0004523">
    <property type="term" value="F:RNA-DNA hybrid ribonuclease activity"/>
    <property type="evidence" value="ECO:0007669"/>
    <property type="project" value="InterPro"/>
</dbReference>
<evidence type="ECO:0000313" key="2">
    <source>
        <dbReference type="EMBL" id="GAA0169531.1"/>
    </source>
</evidence>
<reference evidence="2 3" key="1">
    <citation type="submission" date="2024-01" db="EMBL/GenBank/DDBJ databases">
        <title>The complete chloroplast genome sequence of Lithospermum erythrorhizon: insights into the phylogenetic relationship among Boraginaceae species and the maternal lineages of purple gromwells.</title>
        <authorList>
            <person name="Okada T."/>
            <person name="Watanabe K."/>
        </authorList>
    </citation>
    <scope>NUCLEOTIDE SEQUENCE [LARGE SCALE GENOMIC DNA]</scope>
</reference>
<dbReference type="PANTHER" id="PTHR48475:SF2">
    <property type="entry name" value="RIBONUCLEASE H"/>
    <property type="match status" value="1"/>
</dbReference>
<dbReference type="SUPFAM" id="SSF53098">
    <property type="entry name" value="Ribonuclease H-like"/>
    <property type="match status" value="2"/>
</dbReference>
<accession>A0AAV3R2K2</accession>
<proteinExistence type="predicted"/>
<dbReference type="Gene3D" id="1.10.340.70">
    <property type="match status" value="1"/>
</dbReference>
<dbReference type="InterPro" id="IPR002156">
    <property type="entry name" value="RNaseH_domain"/>
</dbReference>
<dbReference type="Pfam" id="PF17921">
    <property type="entry name" value="Integrase_H2C2"/>
    <property type="match status" value="1"/>
</dbReference>
<dbReference type="Gene3D" id="3.30.420.10">
    <property type="entry name" value="Ribonuclease H-like superfamily/Ribonuclease H"/>
    <property type="match status" value="2"/>
</dbReference>
<dbReference type="InterPro" id="IPR041588">
    <property type="entry name" value="Integrase_H2C2"/>
</dbReference>
<keyword evidence="3" id="KW-1185">Reference proteome</keyword>
<name>A0AAV3R2K2_LITER</name>
<dbReference type="GO" id="GO:0003676">
    <property type="term" value="F:nucleic acid binding"/>
    <property type="evidence" value="ECO:0007669"/>
    <property type="project" value="InterPro"/>
</dbReference>
<dbReference type="EMBL" id="BAABME010024120">
    <property type="protein sequence ID" value="GAA0169531.1"/>
    <property type="molecule type" value="Genomic_DNA"/>
</dbReference>
<sequence>MTAWAMELSEFDITYAPRTNIKAQVLADFIIECTARQPLKIDGPREPQKSAHIPEWVVYVDGERNSKGSGAGIMIQGPDQVKMEYALTFSFKATNNEEEYEAMIAGLMLVKSLGVLRVVVRGDSKLVMDQINGECGVKNETLMRYHEKAVTMAKGFNQTIFQHIPRAQNEEADRLFQLATTYYDELPKEVYIELRKHHSYEENALSTVLEEPEDWRTPIAKYLTLGNLSSEKAEAKETQNRSYKFHMYQEELYKKSVEGPLLLCVSAENISKVLFEVHNDWCGSHIGGRSLALKITRTGFFWPTLSKDAMMYVKICDACQRLSNTPQKAVVAATPVISPIPFAIWGICLVGKLPKAKGGVEYVVVVVDYFSKWVEVAPLKKIKRDNIVHLV</sequence>
<dbReference type="PROSITE" id="PS50879">
    <property type="entry name" value="RNASE_H_1"/>
    <property type="match status" value="1"/>
</dbReference>
<feature type="domain" description="RNase H type-1" evidence="1">
    <location>
        <begin position="52"/>
        <end position="181"/>
    </location>
</feature>
<dbReference type="InterPro" id="IPR012337">
    <property type="entry name" value="RNaseH-like_sf"/>
</dbReference>
<dbReference type="AlphaFoldDB" id="A0AAV3R2K2"/>
<evidence type="ECO:0000313" key="3">
    <source>
        <dbReference type="Proteomes" id="UP001454036"/>
    </source>
</evidence>